<organism evidence="2">
    <name type="scientific">Capitella teleta</name>
    <name type="common">Polychaete worm</name>
    <dbReference type="NCBI Taxonomy" id="283909"/>
    <lineage>
        <taxon>Eukaryota</taxon>
        <taxon>Metazoa</taxon>
        <taxon>Spiralia</taxon>
        <taxon>Lophotrochozoa</taxon>
        <taxon>Annelida</taxon>
        <taxon>Polychaeta</taxon>
        <taxon>Sedentaria</taxon>
        <taxon>Scolecida</taxon>
        <taxon>Capitellidae</taxon>
        <taxon>Capitella</taxon>
    </lineage>
</organism>
<dbReference type="PANTHER" id="PTHR34396:SF25">
    <property type="entry name" value="BOUNDARY ELEMENT ASSOCIATED FACTOR"/>
    <property type="match status" value="1"/>
</dbReference>
<dbReference type="EMBL" id="KB309649">
    <property type="protein sequence ID" value="ELT93713.1"/>
    <property type="molecule type" value="Genomic_DNA"/>
</dbReference>
<keyword evidence="4" id="KW-1185">Reference proteome</keyword>
<dbReference type="EMBL" id="AMQN01012635">
    <property type="status" value="NOT_ANNOTATED_CDS"/>
    <property type="molecule type" value="Genomic_DNA"/>
</dbReference>
<proteinExistence type="predicted"/>
<dbReference type="OrthoDB" id="1607513at2759"/>
<dbReference type="EnsemblMetazoa" id="CapteT197124">
    <property type="protein sequence ID" value="CapteP197124"/>
    <property type="gene ID" value="CapteG197124"/>
</dbReference>
<evidence type="ECO:0000313" key="3">
    <source>
        <dbReference type="EnsemblMetazoa" id="CapteP197124"/>
    </source>
</evidence>
<dbReference type="STRING" id="283909.R7TIQ3"/>
<gene>
    <name evidence="2" type="ORF">CAPTEDRAFT_197124</name>
</gene>
<dbReference type="GO" id="GO:0005634">
    <property type="term" value="C:nucleus"/>
    <property type="evidence" value="ECO:0007669"/>
    <property type="project" value="TreeGrafter"/>
</dbReference>
<evidence type="ECO:0000256" key="1">
    <source>
        <dbReference type="SAM" id="MobiDB-lite"/>
    </source>
</evidence>
<accession>R7TIQ3</accession>
<evidence type="ECO:0000313" key="4">
    <source>
        <dbReference type="Proteomes" id="UP000014760"/>
    </source>
</evidence>
<reference evidence="3" key="3">
    <citation type="submission" date="2015-06" db="UniProtKB">
        <authorList>
            <consortium name="EnsemblMetazoa"/>
        </authorList>
    </citation>
    <scope>IDENTIFICATION</scope>
</reference>
<evidence type="ECO:0000313" key="2">
    <source>
        <dbReference type="EMBL" id="ELT93713.1"/>
    </source>
</evidence>
<feature type="region of interest" description="Disordered" evidence="1">
    <location>
        <begin position="37"/>
        <end position="61"/>
    </location>
</feature>
<dbReference type="OMA" id="AGMRASC"/>
<dbReference type="HOGENOM" id="CLU_076413_1_0_1"/>
<protein>
    <recommendedName>
        <fullName evidence="5">BED-type domain-containing protein</fullName>
    </recommendedName>
</protein>
<name>R7TIQ3_CAPTE</name>
<sequence>MANKGGRPQDLIWQDFERMRDNGKEMARCRHCAHTMASPKPDRMKKHFSKCPGRTSQPQETSPMVAVVGAASISSQLNTSLGKRNQETIHLSEADTEPKKSKRSIQPHMTNHFKSLTSEHKVHLDDEVAKFFYSCNIAFIVAEHPQWKKLVGMLRPGYTPPSSRRIGNELLSKITEEQN</sequence>
<dbReference type="GO" id="GO:0006357">
    <property type="term" value="P:regulation of transcription by RNA polymerase II"/>
    <property type="evidence" value="ECO:0007669"/>
    <property type="project" value="TreeGrafter"/>
</dbReference>
<dbReference type="InterPro" id="IPR053031">
    <property type="entry name" value="Cuticle_assoc_protein"/>
</dbReference>
<reference evidence="4" key="1">
    <citation type="submission" date="2012-12" db="EMBL/GenBank/DDBJ databases">
        <authorList>
            <person name="Hellsten U."/>
            <person name="Grimwood J."/>
            <person name="Chapman J.A."/>
            <person name="Shapiro H."/>
            <person name="Aerts A."/>
            <person name="Otillar R.P."/>
            <person name="Terry A.Y."/>
            <person name="Boore J.L."/>
            <person name="Simakov O."/>
            <person name="Marletaz F."/>
            <person name="Cho S.-J."/>
            <person name="Edsinger-Gonzales E."/>
            <person name="Havlak P."/>
            <person name="Kuo D.-H."/>
            <person name="Larsson T."/>
            <person name="Lv J."/>
            <person name="Arendt D."/>
            <person name="Savage R."/>
            <person name="Osoegawa K."/>
            <person name="de Jong P."/>
            <person name="Lindberg D.R."/>
            <person name="Seaver E.C."/>
            <person name="Weisblat D.A."/>
            <person name="Putnam N.H."/>
            <person name="Grigoriev I.V."/>
            <person name="Rokhsar D.S."/>
        </authorList>
    </citation>
    <scope>NUCLEOTIDE SEQUENCE</scope>
    <source>
        <strain evidence="4">I ESC-2004</strain>
    </source>
</reference>
<dbReference type="AlphaFoldDB" id="R7TIQ3"/>
<evidence type="ECO:0008006" key="5">
    <source>
        <dbReference type="Google" id="ProtNLM"/>
    </source>
</evidence>
<dbReference type="Proteomes" id="UP000014760">
    <property type="component" value="Unassembled WGS sequence"/>
</dbReference>
<dbReference type="GO" id="GO:1990837">
    <property type="term" value="F:sequence-specific double-stranded DNA binding"/>
    <property type="evidence" value="ECO:0007669"/>
    <property type="project" value="TreeGrafter"/>
</dbReference>
<feature type="region of interest" description="Disordered" evidence="1">
    <location>
        <begin position="78"/>
        <end position="107"/>
    </location>
</feature>
<reference evidence="2 4" key="2">
    <citation type="journal article" date="2013" name="Nature">
        <title>Insights into bilaterian evolution from three spiralian genomes.</title>
        <authorList>
            <person name="Simakov O."/>
            <person name="Marletaz F."/>
            <person name="Cho S.J."/>
            <person name="Edsinger-Gonzales E."/>
            <person name="Havlak P."/>
            <person name="Hellsten U."/>
            <person name="Kuo D.H."/>
            <person name="Larsson T."/>
            <person name="Lv J."/>
            <person name="Arendt D."/>
            <person name="Savage R."/>
            <person name="Osoegawa K."/>
            <person name="de Jong P."/>
            <person name="Grimwood J."/>
            <person name="Chapman J.A."/>
            <person name="Shapiro H."/>
            <person name="Aerts A."/>
            <person name="Otillar R.P."/>
            <person name="Terry A.Y."/>
            <person name="Boore J.L."/>
            <person name="Grigoriev I.V."/>
            <person name="Lindberg D.R."/>
            <person name="Seaver E.C."/>
            <person name="Weisblat D.A."/>
            <person name="Putnam N.H."/>
            <person name="Rokhsar D.S."/>
        </authorList>
    </citation>
    <scope>NUCLEOTIDE SEQUENCE</scope>
    <source>
        <strain evidence="2 4">I ESC-2004</strain>
    </source>
</reference>
<feature type="compositionally biased region" description="Basic and acidic residues" evidence="1">
    <location>
        <begin position="84"/>
        <end position="99"/>
    </location>
</feature>
<dbReference type="PANTHER" id="PTHR34396">
    <property type="entry name" value="OS03G0264950 PROTEIN-RELATED"/>
    <property type="match status" value="1"/>
</dbReference>